<feature type="compositionally biased region" description="Polar residues" evidence="2">
    <location>
        <begin position="31"/>
        <end position="49"/>
    </location>
</feature>
<evidence type="ECO:0000256" key="1">
    <source>
        <dbReference type="ARBA" id="ARBA00006832"/>
    </source>
</evidence>
<dbReference type="STRING" id="1159556.A0A063BXH8"/>
<feature type="region of interest" description="Disordered" evidence="2">
    <location>
        <begin position="498"/>
        <end position="554"/>
    </location>
</feature>
<feature type="compositionally biased region" description="Basic and acidic residues" evidence="2">
    <location>
        <begin position="257"/>
        <end position="268"/>
    </location>
</feature>
<feature type="compositionally biased region" description="Basic and acidic residues" evidence="2">
    <location>
        <begin position="389"/>
        <end position="421"/>
    </location>
</feature>
<feature type="compositionally biased region" description="Low complexity" evidence="2">
    <location>
        <begin position="451"/>
        <end position="485"/>
    </location>
</feature>
<dbReference type="InterPro" id="IPR013272">
    <property type="entry name" value="Vps72/YL1_C"/>
</dbReference>
<dbReference type="RefSeq" id="XP_042999727.1">
    <property type="nucleotide sequence ID" value="XM_043143792.1"/>
</dbReference>
<protein>
    <recommendedName>
        <fullName evidence="3">Vps72/YL1 C-terminal domain-containing protein</fullName>
    </recommendedName>
</protein>
<feature type="compositionally biased region" description="Acidic residues" evidence="2">
    <location>
        <begin position="422"/>
        <end position="432"/>
    </location>
</feature>
<evidence type="ECO:0000259" key="3">
    <source>
        <dbReference type="SMART" id="SM00993"/>
    </source>
</evidence>
<gene>
    <name evidence="5" type="ORF">UV8b_06295</name>
    <name evidence="4" type="ORF">UVI_02022780</name>
</gene>
<reference evidence="4" key="1">
    <citation type="journal article" date="2016" name="Genome Announc.">
        <title>Genome Sequence of Ustilaginoidea virens IPU010, a Rice Pathogenic Fungus Causing False Smut.</title>
        <authorList>
            <person name="Kumagai T."/>
            <person name="Ishii T."/>
            <person name="Terai G."/>
            <person name="Umemura M."/>
            <person name="Machida M."/>
            <person name="Asai K."/>
        </authorList>
    </citation>
    <scope>NUCLEOTIDE SEQUENCE [LARGE SCALE GENOMIC DNA]</scope>
    <source>
        <strain evidence="4">IPU010</strain>
    </source>
</reference>
<dbReference type="EMBL" id="BBTG02000009">
    <property type="protein sequence ID" value="GAO18211.1"/>
    <property type="molecule type" value="Genomic_DNA"/>
</dbReference>
<keyword evidence="6" id="KW-1185">Reference proteome</keyword>
<proteinExistence type="inferred from homology"/>
<name>A0A063BXH8_USTVR</name>
<feature type="compositionally biased region" description="Acidic residues" evidence="2">
    <location>
        <begin position="61"/>
        <end position="75"/>
    </location>
</feature>
<dbReference type="PANTHER" id="PTHR13275:SF4">
    <property type="entry name" value="VACUOLAR PROTEIN SORTING-ASSOCIATED PROTEIN 72 HOMOLOG"/>
    <property type="match status" value="1"/>
</dbReference>
<evidence type="ECO:0000256" key="2">
    <source>
        <dbReference type="SAM" id="MobiDB-lite"/>
    </source>
</evidence>
<dbReference type="OrthoDB" id="3942062at2759"/>
<feature type="compositionally biased region" description="Basic and acidic residues" evidence="2">
    <location>
        <begin position="1"/>
        <end position="12"/>
    </location>
</feature>
<dbReference type="PANTHER" id="PTHR13275">
    <property type="entry name" value="YL-1 PROTEIN TRANSCRIPTION FACTOR-LIKE 1"/>
    <property type="match status" value="1"/>
</dbReference>
<feature type="compositionally biased region" description="Basic and acidic residues" evidence="2">
    <location>
        <begin position="110"/>
        <end position="122"/>
    </location>
</feature>
<dbReference type="Pfam" id="PF05764">
    <property type="entry name" value="YL1"/>
    <property type="match status" value="1"/>
</dbReference>
<feature type="compositionally biased region" description="Basic and acidic residues" evidence="2">
    <location>
        <begin position="311"/>
        <end position="327"/>
    </location>
</feature>
<dbReference type="SMART" id="SM00993">
    <property type="entry name" value="YL1_C"/>
    <property type="match status" value="1"/>
</dbReference>
<evidence type="ECO:0000313" key="7">
    <source>
        <dbReference type="Proteomes" id="UP000054053"/>
    </source>
</evidence>
<accession>A0A063BXH8</accession>
<dbReference type="GeneID" id="66067072"/>
<feature type="compositionally biased region" description="Pro residues" evidence="2">
    <location>
        <begin position="439"/>
        <end position="448"/>
    </location>
</feature>
<feature type="compositionally biased region" description="Low complexity" evidence="2">
    <location>
        <begin position="142"/>
        <end position="158"/>
    </location>
</feature>
<dbReference type="KEGG" id="uvi:66067072"/>
<evidence type="ECO:0000313" key="4">
    <source>
        <dbReference type="EMBL" id="GAO18211.1"/>
    </source>
</evidence>
<feature type="region of interest" description="Disordered" evidence="2">
    <location>
        <begin position="306"/>
        <end position="485"/>
    </location>
</feature>
<sequence length="665" mass="71450">MEADLKTSDRDTSQLSDPPSDLDSSSDGASPAQQTEWLATTRTRRSTAGNRMKSMLASQDPDSDLELLFAEDENDQGFSDAGSDGSDVQMESSSDDDADADADADDLDGEKELERQAREQRAARRKRSAREAIPARFRKRPAQAGPATAATAAAEAAPAPAPRPKKKKKKKKKSERTSWLPSPADLPTRASARKTTRISKEQLHQQMAEREARRLRQLAQMAKKAARLEATRKPPMTQEQRLAEAAVVETRNSRSLNRWEEAEKQREEERRARLAALSRRTLRGPVITFWSGRGRWADADLRALRPFATEVEERPRKKRDKAADRGAAKGAKQAKLVSGAGGNQAKDDDAAAAAGRGGAGCTEENPSLLVPAQGSVPLGATASTGPSSRSRESSDGDGGAARERKAVEAAKARPAPERDADADSDSDPDPDPDSWTATSPPPPPPPREPAARVLAPPRGIATNAASSSSWPPAPTPMSSILAPPPISISISTTISLADATPSQPSASPPPAAPTPVDLDRNPASTHQQHQQPVAAEPTSPPRPSQAGTHAPEPDAQATRNAVILHNFNDAALRDKTVQTQILFGRKMAKLPKPAPAPVCVITNHPARYRDPRTGLPFYNMHAYKELQRLRRGEYSWSGLLGAWVGDTTQAARGVPERFAASHPRG</sequence>
<dbReference type="InterPro" id="IPR046757">
    <property type="entry name" value="YL1_N"/>
</dbReference>
<reference evidence="5" key="3">
    <citation type="submission" date="2020-03" db="EMBL/GenBank/DDBJ databases">
        <title>A mixture of massive structural variations and highly conserved coding sequences in Ustilaginoidea virens genome.</title>
        <authorList>
            <person name="Zhang K."/>
            <person name="Zhao Z."/>
            <person name="Zhang Z."/>
            <person name="Li Y."/>
            <person name="Hsiang T."/>
            <person name="Sun W."/>
        </authorList>
    </citation>
    <scope>NUCLEOTIDE SEQUENCE</scope>
    <source>
        <strain evidence="5">UV-8b</strain>
    </source>
</reference>
<feature type="compositionally biased region" description="Basic and acidic residues" evidence="2">
    <location>
        <begin position="198"/>
        <end position="214"/>
    </location>
</feature>
<dbReference type="GO" id="GO:0005634">
    <property type="term" value="C:nucleus"/>
    <property type="evidence" value="ECO:0007669"/>
    <property type="project" value="TreeGrafter"/>
</dbReference>
<feature type="region of interest" description="Disordered" evidence="2">
    <location>
        <begin position="1"/>
        <end position="268"/>
    </location>
</feature>
<evidence type="ECO:0000313" key="5">
    <source>
        <dbReference type="EMBL" id="QUC22054.1"/>
    </source>
</evidence>
<dbReference type="AlphaFoldDB" id="A0A063BXH8"/>
<feature type="compositionally biased region" description="Acidic residues" evidence="2">
    <location>
        <begin position="93"/>
        <end position="109"/>
    </location>
</feature>
<dbReference type="EMBL" id="CP072757">
    <property type="protein sequence ID" value="QUC22054.1"/>
    <property type="molecule type" value="Genomic_DNA"/>
</dbReference>
<dbReference type="HOGENOM" id="CLU_008699_2_0_1"/>
<feature type="compositionally biased region" description="Polar residues" evidence="2">
    <location>
        <begin position="522"/>
        <end position="531"/>
    </location>
</feature>
<evidence type="ECO:0000313" key="6">
    <source>
        <dbReference type="Proteomes" id="UP000027002"/>
    </source>
</evidence>
<dbReference type="Proteomes" id="UP000054053">
    <property type="component" value="Unassembled WGS sequence"/>
</dbReference>
<dbReference type="Proteomes" id="UP000027002">
    <property type="component" value="Chromosome 5"/>
</dbReference>
<dbReference type="Pfam" id="PF08265">
    <property type="entry name" value="YL1_C"/>
    <property type="match status" value="1"/>
</dbReference>
<feature type="compositionally biased region" description="Basic residues" evidence="2">
    <location>
        <begin position="163"/>
        <end position="174"/>
    </location>
</feature>
<feature type="compositionally biased region" description="Low complexity" evidence="2">
    <location>
        <begin position="15"/>
        <end position="27"/>
    </location>
</feature>
<organism evidence="4 7">
    <name type="scientific">Ustilaginoidea virens</name>
    <name type="common">Rice false smut fungus</name>
    <name type="synonym">Villosiclava virens</name>
    <dbReference type="NCBI Taxonomy" id="1159556"/>
    <lineage>
        <taxon>Eukaryota</taxon>
        <taxon>Fungi</taxon>
        <taxon>Dikarya</taxon>
        <taxon>Ascomycota</taxon>
        <taxon>Pezizomycotina</taxon>
        <taxon>Sordariomycetes</taxon>
        <taxon>Hypocreomycetidae</taxon>
        <taxon>Hypocreales</taxon>
        <taxon>Clavicipitaceae</taxon>
        <taxon>Ustilaginoidea</taxon>
    </lineage>
</organism>
<reference evidence="7" key="2">
    <citation type="journal article" date="2016" name="Genome Announc.">
        <title>Genome sequence of Ustilaginoidea virens IPU010, a rice pathogenic fungus causing false smut.</title>
        <authorList>
            <person name="Kumagai T."/>
            <person name="Ishii T."/>
            <person name="Terai G."/>
            <person name="Umemura M."/>
            <person name="Machida M."/>
            <person name="Asai K."/>
        </authorList>
    </citation>
    <scope>NUCLEOTIDE SEQUENCE [LARGE SCALE GENOMIC DNA]</scope>
    <source>
        <strain evidence="7">IPU010</strain>
    </source>
</reference>
<feature type="domain" description="Vps72/YL1 C-terminal" evidence="3">
    <location>
        <begin position="597"/>
        <end position="626"/>
    </location>
</feature>
<comment type="similarity">
    <text evidence="1">Belongs to the VPS72/YL1 family.</text>
</comment>